<feature type="transmembrane region" description="Helical" evidence="3">
    <location>
        <begin position="739"/>
        <end position="760"/>
    </location>
</feature>
<dbReference type="EMBL" id="LWGR01000021">
    <property type="protein sequence ID" value="KZM68829.1"/>
    <property type="molecule type" value="Genomic_DNA"/>
</dbReference>
<comment type="caution">
    <text evidence="4">The sequence shown here is derived from an EMBL/GenBank/DDBJ whole genome shotgun (WGS) entry which is preliminary data.</text>
</comment>
<feature type="transmembrane region" description="Helical" evidence="3">
    <location>
        <begin position="640"/>
        <end position="664"/>
    </location>
</feature>
<organism evidence="4 5">
    <name type="scientific">Nocardia terpenica</name>
    <dbReference type="NCBI Taxonomy" id="455432"/>
    <lineage>
        <taxon>Bacteria</taxon>
        <taxon>Bacillati</taxon>
        <taxon>Actinomycetota</taxon>
        <taxon>Actinomycetes</taxon>
        <taxon>Mycobacteriales</taxon>
        <taxon>Nocardiaceae</taxon>
        <taxon>Nocardia</taxon>
    </lineage>
</organism>
<keyword evidence="5" id="KW-1185">Reference proteome</keyword>
<proteinExistence type="predicted"/>
<sequence length="1148" mass="122501">MAGPGGKEVGRVSVRVVPDTEKFREALRRQLEAETRGLNVEIPVRADTSGFRRQIEQAARTARSTARVDADTRGIRRQVAEATRGLRGTVNIDVDRSSYSRALAGVRALGRGLAGLGRVGRGGLDVIDRQIVRTTQSVLRGTDAMGNGFRRYRRDVDAVRDSIQDTYRDVGRMRAAFEAHRQVLGRNVQSLRDFGDRARNSIRGLPDMARRGAQSMRDFGSAINEQARYFRERDRDLSNFRSRMMAIRQALRETAGEATGINRVADAIRRMSNRGGGDTSFLERVRNSLRGLRQDSEAASSDADKADKDINRKVGFAGRKFLGLSRVGWIVTAVFLAAAPAISIVGALLAGLPSLLSAAAIGFAALYLGFDGIKKAASVLSGDLANLKSAVSGVFQERMTPMFESLKALMPMVTEGMKGVANGLSDMFQGVFSAITSEQGMGQIKTMLAGTAGFFSSLQGPMEKITSGFLTFASAGAQSFTHLTGSIDLFATKFNEMATRVTSTPAFDQAMQGLSQVVDGILEVFGRLMESGINSMGQLGQPILTFLHGIADLAVALMPPLTSLAAAFGNVFGQLGSSLAPIIQELTPAFSQFMGILSSALVPALQVLGQVLTPIATQLNTILVQAFTALQPVIPPLVDAFGQVATILGGVLLQVLQAITPFIAPLATAFAQILQALLPLVPVFVQLAVTAIQPLIDKLPELMPSLVKLAQALADLITAVTPLIVLVAQVAAKFAEFGATLLAGVLGAVAAVVEAFSGLVTSTAEKIGQVIEIGRTLGPQFLSALGDMGSLLVESGKALISGFITGIKSMLGSVADAAKSIVSAARDFFPFSPAKEGPFSGSGWVLYSGQSIGEAFADGMTDQQKSVVNAAKSIMQAAKEVFGDTSQMGIVIMVGQFKDAVGEIASSAQDAKATVSENLSETTTKTSKKLKQDTKSSINKVDDATKQRMDDLELQAAELDDAAQLLEYDAKNAKSKTMKDQFTRRAQALREQADALKTEAKKLEYQAKYGKPYESILDEASSVGADMEDKGLTIMQRLQKGMKNGLPGVLDAVKRMANDMGEVFGVDSVTDAWDKSMKDAKLDTLPQDAAKETGGQFLSDIGFGSGSGFLPQLLQQGATQYNYYISDFEAAKQDERNQQARKALTFSH</sequence>
<gene>
    <name evidence="4" type="ORF">AWN90_13655</name>
</gene>
<feature type="transmembrane region" description="Helical" evidence="3">
    <location>
        <begin position="348"/>
        <end position="370"/>
    </location>
</feature>
<feature type="coiled-coil region" evidence="1">
    <location>
        <begin position="942"/>
        <end position="1006"/>
    </location>
</feature>
<feature type="transmembrane region" description="Helical" evidence="3">
    <location>
        <begin position="543"/>
        <end position="569"/>
    </location>
</feature>
<evidence type="ECO:0000256" key="2">
    <source>
        <dbReference type="SAM" id="MobiDB-lite"/>
    </source>
</evidence>
<evidence type="ECO:0000313" key="5">
    <source>
        <dbReference type="Proteomes" id="UP000076512"/>
    </source>
</evidence>
<evidence type="ECO:0000313" key="4">
    <source>
        <dbReference type="EMBL" id="KZM68829.1"/>
    </source>
</evidence>
<feature type="region of interest" description="Disordered" evidence="2">
    <location>
        <begin position="912"/>
        <end position="934"/>
    </location>
</feature>
<dbReference type="Proteomes" id="UP000076512">
    <property type="component" value="Unassembled WGS sequence"/>
</dbReference>
<accession>A0A164HUJ7</accession>
<keyword evidence="3" id="KW-1133">Transmembrane helix</keyword>
<evidence type="ECO:0000256" key="3">
    <source>
        <dbReference type="SAM" id="Phobius"/>
    </source>
</evidence>
<keyword evidence="3" id="KW-0812">Transmembrane</keyword>
<evidence type="ECO:0000256" key="1">
    <source>
        <dbReference type="SAM" id="Coils"/>
    </source>
</evidence>
<dbReference type="AlphaFoldDB" id="A0A164HUJ7"/>
<keyword evidence="3" id="KW-0472">Membrane</keyword>
<feature type="transmembrane region" description="Helical" evidence="3">
    <location>
        <begin position="321"/>
        <end position="342"/>
    </location>
</feature>
<reference evidence="4 5" key="1">
    <citation type="submission" date="2016-04" db="EMBL/GenBank/DDBJ databases">
        <authorList>
            <person name="Evans L.H."/>
            <person name="Alamgir A."/>
            <person name="Owens N."/>
            <person name="Weber N.D."/>
            <person name="Virtaneva K."/>
            <person name="Barbian K."/>
            <person name="Babar A."/>
            <person name="Rosenke K."/>
        </authorList>
    </citation>
    <scope>NUCLEOTIDE SEQUENCE [LARGE SCALE GENOMIC DNA]</scope>
    <source>
        <strain evidence="4 5">IFM 0406</strain>
    </source>
</reference>
<protein>
    <recommendedName>
        <fullName evidence="6">Tape measure protein</fullName>
    </recommendedName>
</protein>
<evidence type="ECO:0008006" key="6">
    <source>
        <dbReference type="Google" id="ProtNLM"/>
    </source>
</evidence>
<feature type="transmembrane region" description="Helical" evidence="3">
    <location>
        <begin position="676"/>
        <end position="696"/>
    </location>
</feature>
<name>A0A164HUJ7_9NOCA</name>
<dbReference type="STRING" id="455432.AWN90_13655"/>
<feature type="transmembrane region" description="Helical" evidence="3">
    <location>
        <begin position="716"/>
        <end position="732"/>
    </location>
</feature>
<feature type="compositionally biased region" description="Low complexity" evidence="2">
    <location>
        <begin position="916"/>
        <end position="925"/>
    </location>
</feature>
<keyword evidence="1" id="KW-0175">Coiled coil</keyword>